<evidence type="ECO:0000313" key="2">
    <source>
        <dbReference type="Proteomes" id="UP000053424"/>
    </source>
</evidence>
<dbReference type="HOGENOM" id="CLU_1482152_0_0_1"/>
<reference evidence="1 2" key="1">
    <citation type="submission" date="2014-04" db="EMBL/GenBank/DDBJ databases">
        <authorList>
            <consortium name="DOE Joint Genome Institute"/>
            <person name="Kuo A."/>
            <person name="Gay G."/>
            <person name="Dore J."/>
            <person name="Kohler A."/>
            <person name="Nagy L.G."/>
            <person name="Floudas D."/>
            <person name="Copeland A."/>
            <person name="Barry K.W."/>
            <person name="Cichocki N."/>
            <person name="Veneault-Fourrey C."/>
            <person name="LaButti K."/>
            <person name="Lindquist E.A."/>
            <person name="Lipzen A."/>
            <person name="Lundell T."/>
            <person name="Morin E."/>
            <person name="Murat C."/>
            <person name="Sun H."/>
            <person name="Tunlid A."/>
            <person name="Henrissat B."/>
            <person name="Grigoriev I.V."/>
            <person name="Hibbett D.S."/>
            <person name="Martin F."/>
            <person name="Nordberg H.P."/>
            <person name="Cantor M.N."/>
            <person name="Hua S.X."/>
        </authorList>
    </citation>
    <scope>NUCLEOTIDE SEQUENCE [LARGE SCALE GENOMIC DNA]</scope>
    <source>
        <strain evidence="2">h7</strain>
    </source>
</reference>
<sequence>MQAWKLPAELKKPHSAEQVIPAPPPDIKYLIFGSGGHLRVNDWYSASENLLVDHLARDHLRRTIFSHNIKGEPVAGTTGTWKAEHRIDYISHPQYRLCEDRLVCAYSGMQHTRAFVIPQIPAVAHSLPSPVPSSSPTAASLDLAISQPTFKASFDPISGRMCCLTTHDTAKLVIYDFLKQPL</sequence>
<accession>A0A0C2Y7P9</accession>
<gene>
    <name evidence="1" type="ORF">M413DRAFT_280953</name>
</gene>
<organism evidence="1 2">
    <name type="scientific">Hebeloma cylindrosporum</name>
    <dbReference type="NCBI Taxonomy" id="76867"/>
    <lineage>
        <taxon>Eukaryota</taxon>
        <taxon>Fungi</taxon>
        <taxon>Dikarya</taxon>
        <taxon>Basidiomycota</taxon>
        <taxon>Agaricomycotina</taxon>
        <taxon>Agaricomycetes</taxon>
        <taxon>Agaricomycetidae</taxon>
        <taxon>Agaricales</taxon>
        <taxon>Agaricineae</taxon>
        <taxon>Hymenogastraceae</taxon>
        <taxon>Hebeloma</taxon>
    </lineage>
</organism>
<protein>
    <submittedName>
        <fullName evidence="1">Uncharacterized protein</fullName>
    </submittedName>
</protein>
<reference evidence="2" key="2">
    <citation type="submission" date="2015-01" db="EMBL/GenBank/DDBJ databases">
        <title>Evolutionary Origins and Diversification of the Mycorrhizal Mutualists.</title>
        <authorList>
            <consortium name="DOE Joint Genome Institute"/>
            <consortium name="Mycorrhizal Genomics Consortium"/>
            <person name="Kohler A."/>
            <person name="Kuo A."/>
            <person name="Nagy L.G."/>
            <person name="Floudas D."/>
            <person name="Copeland A."/>
            <person name="Barry K.W."/>
            <person name="Cichocki N."/>
            <person name="Veneault-Fourrey C."/>
            <person name="LaButti K."/>
            <person name="Lindquist E.A."/>
            <person name="Lipzen A."/>
            <person name="Lundell T."/>
            <person name="Morin E."/>
            <person name="Murat C."/>
            <person name="Riley R."/>
            <person name="Ohm R."/>
            <person name="Sun H."/>
            <person name="Tunlid A."/>
            <person name="Henrissat B."/>
            <person name="Grigoriev I.V."/>
            <person name="Hibbett D.S."/>
            <person name="Martin F."/>
        </authorList>
    </citation>
    <scope>NUCLEOTIDE SEQUENCE [LARGE SCALE GENOMIC DNA]</scope>
    <source>
        <strain evidence="2">h7</strain>
    </source>
</reference>
<keyword evidence="2" id="KW-1185">Reference proteome</keyword>
<dbReference type="Proteomes" id="UP000053424">
    <property type="component" value="Unassembled WGS sequence"/>
</dbReference>
<dbReference type="EMBL" id="KN831800">
    <property type="protein sequence ID" value="KIM37047.1"/>
    <property type="molecule type" value="Genomic_DNA"/>
</dbReference>
<proteinExistence type="predicted"/>
<name>A0A0C2Y7P9_HEBCY</name>
<evidence type="ECO:0000313" key="1">
    <source>
        <dbReference type="EMBL" id="KIM37047.1"/>
    </source>
</evidence>
<dbReference type="AlphaFoldDB" id="A0A0C2Y7P9"/>